<dbReference type="InterPro" id="IPR003959">
    <property type="entry name" value="ATPase_AAA_core"/>
</dbReference>
<dbReference type="SUPFAM" id="SSF52540">
    <property type="entry name" value="P-loop containing nucleoside triphosphate hydrolases"/>
    <property type="match status" value="1"/>
</dbReference>
<organism evidence="3 4">
    <name type="scientific">Arthrobacter mangrovi</name>
    <dbReference type="NCBI Taxonomy" id="2966350"/>
    <lineage>
        <taxon>Bacteria</taxon>
        <taxon>Bacillati</taxon>
        <taxon>Actinomycetota</taxon>
        <taxon>Actinomycetes</taxon>
        <taxon>Micrococcales</taxon>
        <taxon>Micrococcaceae</taxon>
        <taxon>Arthrobacter</taxon>
    </lineage>
</organism>
<proteinExistence type="predicted"/>
<accession>A0ABQ5MVC0</accession>
<evidence type="ECO:0000313" key="3">
    <source>
        <dbReference type="EMBL" id="GLB67888.1"/>
    </source>
</evidence>
<sequence length="404" mass="45914">MTYIIEFTVTNLAGRGDVISRKLDRYVNVFWGLNGSGKTTLLQILDCALSNSTAPLKQLPFDHADVVFYSEKHNAVIRRVFSKKESDFEIEEEDPVEFSFVTEVSTLDDTDWFSHKEESWSTTIEMQGEIPDRAYSARYAHTYLPISRVVARRLITSGRSNSAAAIKEQVSADERFVQQVKNVWLHYSALSSSRIREIQQQGLASVLAMLFGGAFGAGGVNRPEGMEHGSAEEAYELVRTFLSEQRLSLRVSKRDFMEKYNLSEEHRRVVAEIKQVRREVEEALGPQLELQSVIGEMYLGNKHLFLDKRERGFSSQLEVRIADKVIPLSSLSSGEKQLLHVLLEVLAIGPSTIMIDEPELSLHVDWQQSLILSMQRVNPEAQLLLATHSPEVMMDIQDRYVFEL</sequence>
<name>A0ABQ5MVC0_9MICC</name>
<keyword evidence="4" id="KW-1185">Reference proteome</keyword>
<dbReference type="PANTHER" id="PTHR43581:SF2">
    <property type="entry name" value="EXCINUCLEASE ATPASE SUBUNIT"/>
    <property type="match status" value="1"/>
</dbReference>
<evidence type="ECO:0000259" key="1">
    <source>
        <dbReference type="Pfam" id="PF13304"/>
    </source>
</evidence>
<dbReference type="InterPro" id="IPR027417">
    <property type="entry name" value="P-loop_NTPase"/>
</dbReference>
<evidence type="ECO:0000259" key="2">
    <source>
        <dbReference type="Pfam" id="PF13476"/>
    </source>
</evidence>
<dbReference type="InterPro" id="IPR038729">
    <property type="entry name" value="Rad50/SbcC_AAA"/>
</dbReference>
<evidence type="ECO:0000313" key="4">
    <source>
        <dbReference type="Proteomes" id="UP001209654"/>
    </source>
</evidence>
<feature type="domain" description="Rad50/SbcC-type AAA" evidence="2">
    <location>
        <begin position="26"/>
        <end position="95"/>
    </location>
</feature>
<dbReference type="InterPro" id="IPR051396">
    <property type="entry name" value="Bact_Antivir_Def_Nuclease"/>
</dbReference>
<reference evidence="3 4" key="1">
    <citation type="journal article" date="2023" name="Int. J. Syst. Evol. Microbiol.">
        <title>Arthrobacter mangrovi sp. nov., an actinobacterium isolated from the rhizosphere of a mangrove.</title>
        <authorList>
            <person name="Hamada M."/>
            <person name="Saitou S."/>
            <person name="Enomoto N."/>
            <person name="Nanri K."/>
            <person name="Hidaka K."/>
            <person name="Miura T."/>
            <person name="Tamura T."/>
        </authorList>
    </citation>
    <scope>NUCLEOTIDE SEQUENCE [LARGE SCALE GENOMIC DNA]</scope>
    <source>
        <strain evidence="3 4">NBRC 112813</strain>
    </source>
</reference>
<dbReference type="Proteomes" id="UP001209654">
    <property type="component" value="Unassembled WGS sequence"/>
</dbReference>
<feature type="domain" description="ATPase AAA-type core" evidence="1">
    <location>
        <begin position="304"/>
        <end position="393"/>
    </location>
</feature>
<dbReference type="Gene3D" id="3.40.50.300">
    <property type="entry name" value="P-loop containing nucleotide triphosphate hydrolases"/>
    <property type="match status" value="1"/>
</dbReference>
<dbReference type="EMBL" id="BRVS01000009">
    <property type="protein sequence ID" value="GLB67888.1"/>
    <property type="molecule type" value="Genomic_DNA"/>
</dbReference>
<gene>
    <name evidence="3" type="ORF">AHIS1636_23280</name>
</gene>
<dbReference type="PANTHER" id="PTHR43581">
    <property type="entry name" value="ATP/GTP PHOSPHATASE"/>
    <property type="match status" value="1"/>
</dbReference>
<dbReference type="CDD" id="cd00267">
    <property type="entry name" value="ABC_ATPase"/>
    <property type="match status" value="1"/>
</dbReference>
<protein>
    <submittedName>
        <fullName evidence="3">Uncharacterized protein</fullName>
    </submittedName>
</protein>
<dbReference type="Pfam" id="PF13476">
    <property type="entry name" value="AAA_23"/>
    <property type="match status" value="1"/>
</dbReference>
<dbReference type="RefSeq" id="WP_264795998.1">
    <property type="nucleotide sequence ID" value="NZ_BRVS01000009.1"/>
</dbReference>
<comment type="caution">
    <text evidence="3">The sequence shown here is derived from an EMBL/GenBank/DDBJ whole genome shotgun (WGS) entry which is preliminary data.</text>
</comment>
<dbReference type="Pfam" id="PF13304">
    <property type="entry name" value="AAA_21"/>
    <property type="match status" value="1"/>
</dbReference>